<evidence type="ECO:0000256" key="3">
    <source>
        <dbReference type="ARBA" id="ARBA00022840"/>
    </source>
</evidence>
<gene>
    <name evidence="7" type="primary">nrdR</name>
    <name evidence="10" type="ORF">GCM10010420_26570</name>
</gene>
<evidence type="ECO:0000256" key="4">
    <source>
        <dbReference type="ARBA" id="ARBA00023015"/>
    </source>
</evidence>
<keyword evidence="7" id="KW-0479">Metal-binding</keyword>
<evidence type="ECO:0000256" key="7">
    <source>
        <dbReference type="HAMAP-Rule" id="MF_00440"/>
    </source>
</evidence>
<dbReference type="Proteomes" id="UP001500058">
    <property type="component" value="Unassembled WGS sequence"/>
</dbReference>
<feature type="zinc finger region" evidence="7">
    <location>
        <begin position="3"/>
        <end position="34"/>
    </location>
</feature>
<comment type="caution">
    <text evidence="10">The sequence shown here is derived from an EMBL/GenBank/DDBJ whole genome shotgun (WGS) entry which is preliminary data.</text>
</comment>
<dbReference type="PANTHER" id="PTHR30455:SF2">
    <property type="entry name" value="TRANSCRIPTIONAL REPRESSOR NRDR"/>
    <property type="match status" value="1"/>
</dbReference>
<comment type="similarity">
    <text evidence="7">Belongs to the NrdR family.</text>
</comment>
<dbReference type="Pfam" id="PF03477">
    <property type="entry name" value="ATP-cone"/>
    <property type="match status" value="1"/>
</dbReference>
<dbReference type="Pfam" id="PF22811">
    <property type="entry name" value="Zn_ribbon_NrdR"/>
    <property type="match status" value="1"/>
</dbReference>
<evidence type="ECO:0000259" key="9">
    <source>
        <dbReference type="PROSITE" id="PS51161"/>
    </source>
</evidence>
<keyword evidence="1 7" id="KW-0678">Repressor</keyword>
<keyword evidence="7" id="KW-0862">Zinc</keyword>
<evidence type="ECO:0000256" key="6">
    <source>
        <dbReference type="ARBA" id="ARBA00023163"/>
    </source>
</evidence>
<name>A0ABN3IBH6_9ACTN</name>
<dbReference type="EMBL" id="BAAATJ010000010">
    <property type="protein sequence ID" value="GAA2398952.1"/>
    <property type="molecule type" value="Genomic_DNA"/>
</dbReference>
<protein>
    <recommendedName>
        <fullName evidence="7">Transcriptional repressor NrdR</fullName>
    </recommendedName>
</protein>
<feature type="compositionally biased region" description="Gly residues" evidence="8">
    <location>
        <begin position="182"/>
        <end position="206"/>
    </location>
</feature>
<evidence type="ECO:0000256" key="5">
    <source>
        <dbReference type="ARBA" id="ARBA00023125"/>
    </source>
</evidence>
<sequence length="218" mass="22181">MHCPFCRHPDSRVVDSRTTDDGTAIRRRRQCPHCSRRFTTVENASLMVIKRSGVTEPFSRSKVIAGVRKACQGRPVTEDALAQLGQRVEEAVRATGCAELSTHDVGLAILGPLRELDLVAYLRFASVYQAFDSLEDFEAAIAELRAARADARGDGGVAADDGAPARAAGAAPAGTPAVAGGHRSGTGGGSGEGDTGGGRGDGGGAAAGSPAAPVAAGD</sequence>
<keyword evidence="2 7" id="KW-0547">Nucleotide-binding</keyword>
<comment type="function">
    <text evidence="7">Negatively regulates transcription of bacterial ribonucleotide reductase nrd genes and operons by binding to NrdR-boxes.</text>
</comment>
<proteinExistence type="inferred from homology"/>
<keyword evidence="6 7" id="KW-0804">Transcription</keyword>
<dbReference type="PANTHER" id="PTHR30455">
    <property type="entry name" value="TRANSCRIPTIONAL REPRESSOR NRDR"/>
    <property type="match status" value="1"/>
</dbReference>
<comment type="cofactor">
    <cofactor evidence="7">
        <name>Zn(2+)</name>
        <dbReference type="ChEBI" id="CHEBI:29105"/>
    </cofactor>
    <text evidence="7">Binds 1 zinc ion.</text>
</comment>
<dbReference type="InterPro" id="IPR055173">
    <property type="entry name" value="NrdR-like_N"/>
</dbReference>
<keyword evidence="11" id="KW-1185">Reference proteome</keyword>
<reference evidence="10 11" key="1">
    <citation type="journal article" date="2019" name="Int. J. Syst. Evol. Microbiol.">
        <title>The Global Catalogue of Microorganisms (GCM) 10K type strain sequencing project: providing services to taxonomists for standard genome sequencing and annotation.</title>
        <authorList>
            <consortium name="The Broad Institute Genomics Platform"/>
            <consortium name="The Broad Institute Genome Sequencing Center for Infectious Disease"/>
            <person name="Wu L."/>
            <person name="Ma J."/>
        </authorList>
    </citation>
    <scope>NUCLEOTIDE SEQUENCE [LARGE SCALE GENOMIC DNA]</scope>
    <source>
        <strain evidence="10 11">JCM 6921</strain>
    </source>
</reference>
<evidence type="ECO:0000256" key="8">
    <source>
        <dbReference type="SAM" id="MobiDB-lite"/>
    </source>
</evidence>
<keyword evidence="3 7" id="KW-0067">ATP-binding</keyword>
<dbReference type="InterPro" id="IPR003796">
    <property type="entry name" value="RNR_NrdR-like"/>
</dbReference>
<evidence type="ECO:0000313" key="11">
    <source>
        <dbReference type="Proteomes" id="UP001500058"/>
    </source>
</evidence>
<feature type="domain" description="ATP-cone" evidence="9">
    <location>
        <begin position="46"/>
        <end position="136"/>
    </location>
</feature>
<keyword evidence="7" id="KW-0863">Zinc-finger</keyword>
<feature type="compositionally biased region" description="Low complexity" evidence="8">
    <location>
        <begin position="157"/>
        <end position="181"/>
    </location>
</feature>
<evidence type="ECO:0000256" key="1">
    <source>
        <dbReference type="ARBA" id="ARBA00022491"/>
    </source>
</evidence>
<dbReference type="RefSeq" id="WP_344631171.1">
    <property type="nucleotide sequence ID" value="NZ_BAAATJ010000010.1"/>
</dbReference>
<keyword evidence="4 7" id="KW-0805">Transcription regulation</keyword>
<feature type="compositionally biased region" description="Low complexity" evidence="8">
    <location>
        <begin position="207"/>
        <end position="218"/>
    </location>
</feature>
<keyword evidence="5 7" id="KW-0238">DNA-binding</keyword>
<accession>A0ABN3IBH6</accession>
<organism evidence="10 11">
    <name type="scientific">Streptomyces glaucosporus</name>
    <dbReference type="NCBI Taxonomy" id="284044"/>
    <lineage>
        <taxon>Bacteria</taxon>
        <taxon>Bacillati</taxon>
        <taxon>Actinomycetota</taxon>
        <taxon>Actinomycetes</taxon>
        <taxon>Kitasatosporales</taxon>
        <taxon>Streptomycetaceae</taxon>
        <taxon>Streptomyces</taxon>
    </lineage>
</organism>
<feature type="region of interest" description="Disordered" evidence="8">
    <location>
        <begin position="153"/>
        <end position="218"/>
    </location>
</feature>
<evidence type="ECO:0000256" key="2">
    <source>
        <dbReference type="ARBA" id="ARBA00022741"/>
    </source>
</evidence>
<dbReference type="NCBIfam" id="TIGR00244">
    <property type="entry name" value="transcriptional regulator NrdR"/>
    <property type="match status" value="1"/>
</dbReference>
<dbReference type="PROSITE" id="PS51161">
    <property type="entry name" value="ATP_CONE"/>
    <property type="match status" value="1"/>
</dbReference>
<dbReference type="HAMAP" id="MF_00440">
    <property type="entry name" value="NrdR"/>
    <property type="match status" value="1"/>
</dbReference>
<dbReference type="InterPro" id="IPR005144">
    <property type="entry name" value="ATP-cone_dom"/>
</dbReference>
<evidence type="ECO:0000313" key="10">
    <source>
        <dbReference type="EMBL" id="GAA2398952.1"/>
    </source>
</evidence>